<dbReference type="STRING" id="596151.DesfrDRAFT_1366"/>
<reference evidence="1 2" key="1">
    <citation type="submission" date="2010-08" db="EMBL/GenBank/DDBJ databases">
        <title>The draft genome of Desulfovibrio fructosovorans JJ.</title>
        <authorList>
            <consortium name="US DOE Joint Genome Institute (JGI-PGF)"/>
            <person name="Lucas S."/>
            <person name="Copeland A."/>
            <person name="Lapidus A."/>
            <person name="Cheng J.-F."/>
            <person name="Bruce D."/>
            <person name="Goodwin L."/>
            <person name="Pitluck S."/>
            <person name="Land M.L."/>
            <person name="Hauser L."/>
            <person name="Chang Y.-J."/>
            <person name="Jeffries C."/>
            <person name="Wall J.D."/>
            <person name="Stahl D.A."/>
            <person name="Arkin A.P."/>
            <person name="Dehal P."/>
            <person name="Stolyar S.M."/>
            <person name="Hazen T.C."/>
            <person name="Woyke T.J."/>
        </authorList>
    </citation>
    <scope>NUCLEOTIDE SEQUENCE [LARGE SCALE GENOMIC DNA]</scope>
    <source>
        <strain evidence="1 2">JJ</strain>
    </source>
</reference>
<comment type="caution">
    <text evidence="1">The sequence shown here is derived from an EMBL/GenBank/DDBJ whole genome shotgun (WGS) entry which is preliminary data.</text>
</comment>
<evidence type="ECO:0000313" key="1">
    <source>
        <dbReference type="EMBL" id="EFL51831.1"/>
    </source>
</evidence>
<dbReference type="EMBL" id="AECZ01000007">
    <property type="protein sequence ID" value="EFL51831.1"/>
    <property type="molecule type" value="Genomic_DNA"/>
</dbReference>
<sequence length="265" mass="29377">MQGLDVGIFAQKYKFWQYEYASRNKEVVEFRTQANNRRKELTQGHGITSLEVCLFMNDSISTLVNKYGYGRESTDSTTLIEKIAKGDAIIDANAVLSTGSIEVGLTSPAIRQPYGYGELFVDITIDIAANLDLIVEDVKNFVLSMRAVAAGEISTDSGFINRHRSLAIQKIIADKKSSTSGGYTPASDRVRAVGLWLWDRSEALGGERGAIKQAIADLHKTDFLPQLGLEDTEAADLRFFRRRTDECIEARKVLPFSKPKKGTSK</sequence>
<dbReference type="eggNOG" id="ENOG50318TG">
    <property type="taxonomic scope" value="Bacteria"/>
</dbReference>
<keyword evidence="2" id="KW-1185">Reference proteome</keyword>
<gene>
    <name evidence="1" type="ORF">DesfrDRAFT_1366</name>
</gene>
<dbReference type="RefSeq" id="WP_005992359.1">
    <property type="nucleotide sequence ID" value="NZ_AECZ01000007.1"/>
</dbReference>
<dbReference type="Proteomes" id="UP000006250">
    <property type="component" value="Unassembled WGS sequence"/>
</dbReference>
<proteinExistence type="predicted"/>
<dbReference type="AlphaFoldDB" id="E1JUR7"/>
<dbReference type="OrthoDB" id="5461417at2"/>
<name>E1JUR7_SOLFR</name>
<protein>
    <submittedName>
        <fullName evidence="1">Uncharacterized protein</fullName>
    </submittedName>
</protein>
<evidence type="ECO:0000313" key="2">
    <source>
        <dbReference type="Proteomes" id="UP000006250"/>
    </source>
</evidence>
<organism evidence="1 2">
    <name type="scientific">Solidesulfovibrio fructosivorans JJ]</name>
    <dbReference type="NCBI Taxonomy" id="596151"/>
    <lineage>
        <taxon>Bacteria</taxon>
        <taxon>Pseudomonadati</taxon>
        <taxon>Thermodesulfobacteriota</taxon>
        <taxon>Desulfovibrionia</taxon>
        <taxon>Desulfovibrionales</taxon>
        <taxon>Desulfovibrionaceae</taxon>
        <taxon>Solidesulfovibrio</taxon>
    </lineage>
</organism>
<accession>E1JUR7</accession>